<dbReference type="AlphaFoldDB" id="A0AAV3YXY8"/>
<evidence type="ECO:0000313" key="3">
    <source>
        <dbReference type="Proteomes" id="UP000735302"/>
    </source>
</evidence>
<feature type="region of interest" description="Disordered" evidence="1">
    <location>
        <begin position="1"/>
        <end position="52"/>
    </location>
</feature>
<organism evidence="2 3">
    <name type="scientific">Plakobranchus ocellatus</name>
    <dbReference type="NCBI Taxonomy" id="259542"/>
    <lineage>
        <taxon>Eukaryota</taxon>
        <taxon>Metazoa</taxon>
        <taxon>Spiralia</taxon>
        <taxon>Lophotrochozoa</taxon>
        <taxon>Mollusca</taxon>
        <taxon>Gastropoda</taxon>
        <taxon>Heterobranchia</taxon>
        <taxon>Euthyneura</taxon>
        <taxon>Panpulmonata</taxon>
        <taxon>Sacoglossa</taxon>
        <taxon>Placobranchoidea</taxon>
        <taxon>Plakobranchidae</taxon>
        <taxon>Plakobranchus</taxon>
    </lineage>
</organism>
<sequence>MVGQISPLDSTDNDVFAVGQPAPRDNIKDSEQAQQHHGQQDYTRRQTDTGASAVPVNVDSIYRRVAYYPGNVVAEGAGQADYPQFPTSAFSQGNATTVNSAAHIPNSTNTGDFVAGTDGFAQMDFDAEDKEVVEEKADVLRGDNSQLMRPSNPIFV</sequence>
<feature type="compositionally biased region" description="Basic and acidic residues" evidence="1">
    <location>
        <begin position="38"/>
        <end position="47"/>
    </location>
</feature>
<reference evidence="2 3" key="1">
    <citation type="journal article" date="2021" name="Elife">
        <title>Chloroplast acquisition without the gene transfer in kleptoplastic sea slugs, Plakobranchus ocellatus.</title>
        <authorList>
            <person name="Maeda T."/>
            <person name="Takahashi S."/>
            <person name="Yoshida T."/>
            <person name="Shimamura S."/>
            <person name="Takaki Y."/>
            <person name="Nagai Y."/>
            <person name="Toyoda A."/>
            <person name="Suzuki Y."/>
            <person name="Arimoto A."/>
            <person name="Ishii H."/>
            <person name="Satoh N."/>
            <person name="Nishiyama T."/>
            <person name="Hasebe M."/>
            <person name="Maruyama T."/>
            <person name="Minagawa J."/>
            <person name="Obokata J."/>
            <person name="Shigenobu S."/>
        </authorList>
    </citation>
    <scope>NUCLEOTIDE SEQUENCE [LARGE SCALE GENOMIC DNA]</scope>
</reference>
<comment type="caution">
    <text evidence="2">The sequence shown here is derived from an EMBL/GenBank/DDBJ whole genome shotgun (WGS) entry which is preliminary data.</text>
</comment>
<accession>A0AAV3YXY8</accession>
<evidence type="ECO:0000313" key="2">
    <source>
        <dbReference type="EMBL" id="GFN87235.1"/>
    </source>
</evidence>
<dbReference type="EMBL" id="BLXT01001679">
    <property type="protein sequence ID" value="GFN87235.1"/>
    <property type="molecule type" value="Genomic_DNA"/>
</dbReference>
<gene>
    <name evidence="2" type="ORF">PoB_001374100</name>
</gene>
<protein>
    <submittedName>
        <fullName evidence="2">Uncharacterized protein</fullName>
    </submittedName>
</protein>
<evidence type="ECO:0000256" key="1">
    <source>
        <dbReference type="SAM" id="MobiDB-lite"/>
    </source>
</evidence>
<name>A0AAV3YXY8_9GAST</name>
<proteinExistence type="predicted"/>
<keyword evidence="3" id="KW-1185">Reference proteome</keyword>
<dbReference type="Proteomes" id="UP000735302">
    <property type="component" value="Unassembled WGS sequence"/>
</dbReference>